<dbReference type="EMBL" id="JACRSO010000001">
    <property type="protein sequence ID" value="MBC8528048.1"/>
    <property type="molecule type" value="Genomic_DNA"/>
</dbReference>
<keyword evidence="3" id="KW-0645">Protease</keyword>
<evidence type="ECO:0000256" key="3">
    <source>
        <dbReference type="ARBA" id="ARBA00022670"/>
    </source>
</evidence>
<evidence type="ECO:0000256" key="8">
    <source>
        <dbReference type="PIRSR" id="PIRSR001123-2"/>
    </source>
</evidence>
<dbReference type="AlphaFoldDB" id="A0A926HLG1"/>
<feature type="binding site" evidence="8">
    <location>
        <position position="66"/>
    </location>
    <ligand>
        <name>Zn(2+)</name>
        <dbReference type="ChEBI" id="CHEBI:29105"/>
        <label>1</label>
    </ligand>
</feature>
<evidence type="ECO:0000313" key="10">
    <source>
        <dbReference type="Proteomes" id="UP000654279"/>
    </source>
</evidence>
<keyword evidence="5" id="KW-0378">Hydrolase</keyword>
<feature type="active site" description="Proton acceptor" evidence="7">
    <location>
        <position position="199"/>
    </location>
</feature>
<dbReference type="Proteomes" id="UP000654279">
    <property type="component" value="Unassembled WGS sequence"/>
</dbReference>
<dbReference type="PANTHER" id="PTHR32481">
    <property type="entry name" value="AMINOPEPTIDASE"/>
    <property type="match status" value="1"/>
</dbReference>
<organism evidence="9 10">
    <name type="scientific">Luoshenia tenuis</name>
    <dbReference type="NCBI Taxonomy" id="2763654"/>
    <lineage>
        <taxon>Bacteria</taxon>
        <taxon>Bacillati</taxon>
        <taxon>Bacillota</taxon>
        <taxon>Clostridia</taxon>
        <taxon>Christensenellales</taxon>
        <taxon>Christensenellaceae</taxon>
        <taxon>Luoshenia</taxon>
    </lineage>
</organism>
<dbReference type="Gene3D" id="2.40.30.40">
    <property type="entry name" value="Peptidase M42, domain 2"/>
    <property type="match status" value="1"/>
</dbReference>
<reference evidence="9" key="1">
    <citation type="submission" date="2020-08" db="EMBL/GenBank/DDBJ databases">
        <title>Genome public.</title>
        <authorList>
            <person name="Liu C."/>
            <person name="Sun Q."/>
        </authorList>
    </citation>
    <scope>NUCLEOTIDE SEQUENCE</scope>
    <source>
        <strain evidence="9">NSJ-44</strain>
    </source>
</reference>
<dbReference type="Pfam" id="PF05343">
    <property type="entry name" value="Peptidase_M42"/>
    <property type="match status" value="1"/>
</dbReference>
<feature type="binding site" evidence="8">
    <location>
        <position position="169"/>
    </location>
    <ligand>
        <name>Zn(2+)</name>
        <dbReference type="ChEBI" id="CHEBI:29105"/>
        <label>2</label>
    </ligand>
</feature>
<dbReference type="InterPro" id="IPR051464">
    <property type="entry name" value="Peptidase_M42_aminopept"/>
</dbReference>
<feature type="binding site" evidence="8">
    <location>
        <position position="308"/>
    </location>
    <ligand>
        <name>Zn(2+)</name>
        <dbReference type="ChEBI" id="CHEBI:29105"/>
        <label>2</label>
    </ligand>
</feature>
<feature type="binding site" evidence="8">
    <location>
        <position position="222"/>
    </location>
    <ligand>
        <name>Zn(2+)</name>
        <dbReference type="ChEBI" id="CHEBI:29105"/>
        <label>1</label>
    </ligand>
</feature>
<comment type="caution">
    <text evidence="9">The sequence shown here is derived from an EMBL/GenBank/DDBJ whole genome shotgun (WGS) entry which is preliminary data.</text>
</comment>
<dbReference type="InterPro" id="IPR008007">
    <property type="entry name" value="Peptidase_M42"/>
</dbReference>
<feature type="binding site" evidence="8">
    <location>
        <position position="200"/>
    </location>
    <ligand>
        <name>Zn(2+)</name>
        <dbReference type="ChEBI" id="CHEBI:29105"/>
        <label>2</label>
    </ligand>
</feature>
<dbReference type="PIRSF" id="PIRSF001123">
    <property type="entry name" value="PepA_GA"/>
    <property type="match status" value="1"/>
</dbReference>
<gene>
    <name evidence="9" type="ORF">H8699_01165</name>
</gene>
<accession>A0A926HLG1</accession>
<evidence type="ECO:0000256" key="4">
    <source>
        <dbReference type="ARBA" id="ARBA00022723"/>
    </source>
</evidence>
<dbReference type="Gene3D" id="3.40.630.10">
    <property type="entry name" value="Zn peptidases"/>
    <property type="match status" value="1"/>
</dbReference>
<dbReference type="SUPFAM" id="SSF101821">
    <property type="entry name" value="Aminopeptidase/glucanase lid domain"/>
    <property type="match status" value="1"/>
</dbReference>
<dbReference type="GO" id="GO:0046872">
    <property type="term" value="F:metal ion binding"/>
    <property type="evidence" value="ECO:0007669"/>
    <property type="project" value="UniProtKB-UniRule"/>
</dbReference>
<dbReference type="GO" id="GO:0006508">
    <property type="term" value="P:proteolysis"/>
    <property type="evidence" value="ECO:0007669"/>
    <property type="project" value="UniProtKB-KW"/>
</dbReference>
<evidence type="ECO:0000256" key="2">
    <source>
        <dbReference type="ARBA" id="ARBA00022438"/>
    </source>
</evidence>
<keyword evidence="4 8" id="KW-0479">Metal-binding</keyword>
<evidence type="ECO:0000256" key="6">
    <source>
        <dbReference type="PIRNR" id="PIRNR001123"/>
    </source>
</evidence>
<dbReference type="PANTHER" id="PTHR32481:SF9">
    <property type="entry name" value="ENDOGLUCANASE"/>
    <property type="match status" value="1"/>
</dbReference>
<dbReference type="InterPro" id="IPR023367">
    <property type="entry name" value="Peptidase_M42_dom2"/>
</dbReference>
<sequence length="334" mass="35273">MKELLAQLCAAFGPSGREEGVREVIHAAVVPYCDKVEVDALGNLIAYKAASGKAIGEAPRLMLAAHMDQIGLIATHIDEKGYVRFAAIGGVSPRNALYRTVRFESGAQGVVGVEQLKLDYAKLEISKLFVDIGATDRAEAEKMVQVGDMAVFESPFMETPTQYVSGALDDRVCCAMMIEALKKVQNNAMELACVFTVQEEVGLRGAGPAAFALKPAAALALDVTLSGDTPEAAPQSTHLGGGPAIKVKDHSVICHPQIVEWMEKVAKEAGIPVQKEVLTAGGTDAGAIHLTQAGIRSGALSLSTRYVHSQAECVSKKDLEQSVALLAALMESSI</sequence>
<dbReference type="GO" id="GO:0004177">
    <property type="term" value="F:aminopeptidase activity"/>
    <property type="evidence" value="ECO:0007669"/>
    <property type="project" value="UniProtKB-UniRule"/>
</dbReference>
<evidence type="ECO:0000313" key="9">
    <source>
        <dbReference type="EMBL" id="MBC8528048.1"/>
    </source>
</evidence>
<keyword evidence="2" id="KW-0031">Aminopeptidase</keyword>
<comment type="cofactor">
    <cofactor evidence="8">
        <name>a divalent metal cation</name>
        <dbReference type="ChEBI" id="CHEBI:60240"/>
    </cofactor>
    <text evidence="8">Binds 2 divalent metal cations per subunit.</text>
</comment>
<dbReference type="RefSeq" id="WP_249284106.1">
    <property type="nucleotide sequence ID" value="NZ_JACRSO010000001.1"/>
</dbReference>
<evidence type="ECO:0000256" key="5">
    <source>
        <dbReference type="ARBA" id="ARBA00022801"/>
    </source>
</evidence>
<proteinExistence type="inferred from homology"/>
<evidence type="ECO:0000256" key="7">
    <source>
        <dbReference type="PIRSR" id="PIRSR001123-1"/>
    </source>
</evidence>
<feature type="binding site" evidence="8">
    <location>
        <position position="169"/>
    </location>
    <ligand>
        <name>Zn(2+)</name>
        <dbReference type="ChEBI" id="CHEBI:29105"/>
        <label>1</label>
    </ligand>
</feature>
<keyword evidence="10" id="KW-1185">Reference proteome</keyword>
<name>A0A926HLG1_9FIRM</name>
<evidence type="ECO:0000256" key="1">
    <source>
        <dbReference type="ARBA" id="ARBA00006272"/>
    </source>
</evidence>
<protein>
    <submittedName>
        <fullName evidence="9">M20/M25/M40 family metallo-hydrolase</fullName>
    </submittedName>
</protein>
<dbReference type="SUPFAM" id="SSF53187">
    <property type="entry name" value="Zn-dependent exopeptidases"/>
    <property type="match status" value="1"/>
</dbReference>
<comment type="similarity">
    <text evidence="1 6">Belongs to the peptidase M42 family.</text>
</comment>